<proteinExistence type="predicted"/>
<feature type="compositionally biased region" description="Low complexity" evidence="1">
    <location>
        <begin position="196"/>
        <end position="231"/>
    </location>
</feature>
<comment type="caution">
    <text evidence="2">The sequence shown here is derived from an EMBL/GenBank/DDBJ whole genome shotgun (WGS) entry which is preliminary data.</text>
</comment>
<dbReference type="EMBL" id="CAJNRG010009962">
    <property type="protein sequence ID" value="CAF2117778.1"/>
    <property type="molecule type" value="Genomic_DNA"/>
</dbReference>
<evidence type="ECO:0000313" key="3">
    <source>
        <dbReference type="Proteomes" id="UP000663887"/>
    </source>
</evidence>
<evidence type="ECO:0000313" key="2">
    <source>
        <dbReference type="EMBL" id="CAF2117778.1"/>
    </source>
</evidence>
<organism evidence="2 3">
    <name type="scientific">Rotaria magnacalcarata</name>
    <dbReference type="NCBI Taxonomy" id="392030"/>
    <lineage>
        <taxon>Eukaryota</taxon>
        <taxon>Metazoa</taxon>
        <taxon>Spiralia</taxon>
        <taxon>Gnathifera</taxon>
        <taxon>Rotifera</taxon>
        <taxon>Eurotatoria</taxon>
        <taxon>Bdelloidea</taxon>
        <taxon>Philodinida</taxon>
        <taxon>Philodinidae</taxon>
        <taxon>Rotaria</taxon>
    </lineage>
</organism>
<gene>
    <name evidence="2" type="ORF">XDN619_LOCUS21995</name>
</gene>
<sequence>MADNTSFDNDDNVFETLGFDNGDEVSSSGPDPNDIEKITIAQIIRSWDEAPNNAKAEQTGNNQSGNPVPTPPSSPASQGPSSPGQASGNNGTQSPSSKKPKSPKKSTGSVGNTDTGNNSSFKQKMPKTNPFATGKNKMPFPIKYSNNNSGSGNQMYKMAGRMHRMHLNNYGNNNYANNNFFPSGCNGPRPTGSHCNQNNSYSNQNNSHSYQNNSHSYQNNYSQNKSSQNNN</sequence>
<evidence type="ECO:0000256" key="1">
    <source>
        <dbReference type="SAM" id="MobiDB-lite"/>
    </source>
</evidence>
<feature type="non-terminal residue" evidence="2">
    <location>
        <position position="1"/>
    </location>
</feature>
<feature type="compositionally biased region" description="Polar residues" evidence="1">
    <location>
        <begin position="55"/>
        <end position="67"/>
    </location>
</feature>
<feature type="compositionally biased region" description="Low complexity" evidence="1">
    <location>
        <begin position="75"/>
        <end position="97"/>
    </location>
</feature>
<feature type="region of interest" description="Disordered" evidence="1">
    <location>
        <begin position="1"/>
        <end position="148"/>
    </location>
</feature>
<feature type="compositionally biased region" description="Polar residues" evidence="1">
    <location>
        <begin position="107"/>
        <end position="122"/>
    </location>
</feature>
<accession>A0A816UU20</accession>
<dbReference type="AlphaFoldDB" id="A0A816UU20"/>
<reference evidence="2" key="1">
    <citation type="submission" date="2021-02" db="EMBL/GenBank/DDBJ databases">
        <authorList>
            <person name="Nowell W R."/>
        </authorList>
    </citation>
    <scope>NUCLEOTIDE SEQUENCE</scope>
</reference>
<feature type="region of interest" description="Disordered" evidence="1">
    <location>
        <begin position="192"/>
        <end position="231"/>
    </location>
</feature>
<protein>
    <submittedName>
        <fullName evidence="2">Uncharacterized protein</fullName>
    </submittedName>
</protein>
<dbReference type="Proteomes" id="UP000663887">
    <property type="component" value="Unassembled WGS sequence"/>
</dbReference>
<name>A0A816UU20_9BILA</name>